<evidence type="ECO:0000256" key="1">
    <source>
        <dbReference type="ARBA" id="ARBA00004613"/>
    </source>
</evidence>
<evidence type="ECO:0000256" key="4">
    <source>
        <dbReference type="ARBA" id="ARBA00022729"/>
    </source>
</evidence>
<proteinExistence type="inferred from homology"/>
<evidence type="ECO:0000313" key="5">
    <source>
        <dbReference type="EMBL" id="CEF65789.1"/>
    </source>
</evidence>
<name>A0A090MXP4_STRRB</name>
<keyword evidence="3" id="KW-0964">Secreted</keyword>
<accession>A0A090MXP4</accession>
<dbReference type="WBParaSite" id="SRAE_2000046500.1">
    <property type="protein sequence ID" value="SRAE_2000046500.1"/>
    <property type="gene ID" value="WBGene00260659"/>
</dbReference>
<dbReference type="Proteomes" id="UP000035682">
    <property type="component" value="Unplaced"/>
</dbReference>
<dbReference type="AlphaFoldDB" id="A0A090MXP4"/>
<dbReference type="Pfam" id="PF01060">
    <property type="entry name" value="TTR-52"/>
    <property type="match status" value="1"/>
</dbReference>
<sequence length="95" mass="11584">MDEDILYDSMISEGVTDNKGYFNISGEHVEYSRIEPYIEINYKCPKYGDEFIEERKVLFVPSSVFRYLGYTREFKFNFNDIDLVRIKKRTNWYFF</sequence>
<protein>
    <submittedName>
        <fullName evidence="5 7">Transthyretin-like family-containing protein</fullName>
    </submittedName>
</protein>
<dbReference type="CTD" id="36378153"/>
<evidence type="ECO:0000256" key="3">
    <source>
        <dbReference type="ARBA" id="ARBA00022525"/>
    </source>
</evidence>
<dbReference type="Gene3D" id="2.60.40.3330">
    <property type="match status" value="1"/>
</dbReference>
<comment type="similarity">
    <text evidence="2">Belongs to the nematode transthyretin-like family.</text>
</comment>
<dbReference type="InterPro" id="IPR038479">
    <property type="entry name" value="Transthyretin-like_sf"/>
</dbReference>
<dbReference type="EMBL" id="LN609529">
    <property type="protein sequence ID" value="CEF65789.1"/>
    <property type="molecule type" value="Genomic_DNA"/>
</dbReference>
<evidence type="ECO:0000313" key="7">
    <source>
        <dbReference type="WBParaSite" id="SRAE_2000046500.1"/>
    </source>
</evidence>
<comment type="subcellular location">
    <subcellularLocation>
        <location evidence="1">Secreted</location>
    </subcellularLocation>
</comment>
<dbReference type="InterPro" id="IPR001534">
    <property type="entry name" value="Transthyretin-like"/>
</dbReference>
<dbReference type="RefSeq" id="XP_024504989.1">
    <property type="nucleotide sequence ID" value="XM_024651298.1"/>
</dbReference>
<evidence type="ECO:0000313" key="8">
    <source>
        <dbReference type="WormBase" id="SRAE_2000046500"/>
    </source>
</evidence>
<reference evidence="5 6" key="1">
    <citation type="submission" date="2014-09" db="EMBL/GenBank/DDBJ databases">
        <authorList>
            <person name="Martin A.A."/>
        </authorList>
    </citation>
    <scope>NUCLEOTIDE SEQUENCE</scope>
    <source>
        <strain evidence="6">ED321</strain>
        <strain evidence="5">ED321 Heterogonic</strain>
    </source>
</reference>
<dbReference type="GO" id="GO:0009986">
    <property type="term" value="C:cell surface"/>
    <property type="evidence" value="ECO:0007669"/>
    <property type="project" value="InterPro"/>
</dbReference>
<evidence type="ECO:0000313" key="6">
    <source>
        <dbReference type="Proteomes" id="UP000035682"/>
    </source>
</evidence>
<dbReference type="WormBase" id="SRAE_2000046500">
    <property type="protein sequence ID" value="SRP07624"/>
    <property type="gene ID" value="WBGene00260659"/>
</dbReference>
<gene>
    <name evidence="5 7 8" type="ORF">SRAE_2000046500</name>
</gene>
<dbReference type="OrthoDB" id="5826894at2759"/>
<dbReference type="GO" id="GO:0005576">
    <property type="term" value="C:extracellular region"/>
    <property type="evidence" value="ECO:0007669"/>
    <property type="project" value="UniProtKB-SubCell"/>
</dbReference>
<keyword evidence="6" id="KW-1185">Reference proteome</keyword>
<dbReference type="GeneID" id="36378153"/>
<evidence type="ECO:0000256" key="2">
    <source>
        <dbReference type="ARBA" id="ARBA00010112"/>
    </source>
</evidence>
<reference evidence="7" key="2">
    <citation type="submission" date="2020-12" db="UniProtKB">
        <authorList>
            <consortium name="WormBaseParasite"/>
        </authorList>
    </citation>
    <scope>IDENTIFICATION</scope>
</reference>
<keyword evidence="4" id="KW-0732">Signal</keyword>
<organism evidence="5">
    <name type="scientific">Strongyloides ratti</name>
    <name type="common">Parasitic roundworm</name>
    <dbReference type="NCBI Taxonomy" id="34506"/>
    <lineage>
        <taxon>Eukaryota</taxon>
        <taxon>Metazoa</taxon>
        <taxon>Ecdysozoa</taxon>
        <taxon>Nematoda</taxon>
        <taxon>Chromadorea</taxon>
        <taxon>Rhabditida</taxon>
        <taxon>Tylenchina</taxon>
        <taxon>Panagrolaimomorpha</taxon>
        <taxon>Strongyloidoidea</taxon>
        <taxon>Strongyloididae</taxon>
        <taxon>Strongyloides</taxon>
    </lineage>
</organism>